<dbReference type="Proteomes" id="UP000266721">
    <property type="component" value="Unassembled WGS sequence"/>
</dbReference>
<comment type="caution">
    <text evidence="3">The sequence shown here is derived from an EMBL/GenBank/DDBJ whole genome shotgun (WGS) entry which is preliminary data.</text>
</comment>
<dbReference type="EMBL" id="KV583609">
    <property type="protein sequence ID" value="OPL33322.1"/>
    <property type="molecule type" value="Genomic_DNA"/>
</dbReference>
<dbReference type="PROSITE" id="PS50209">
    <property type="entry name" value="CARD"/>
    <property type="match status" value="1"/>
</dbReference>
<dbReference type="GO" id="GO:0042981">
    <property type="term" value="P:regulation of apoptotic process"/>
    <property type="evidence" value="ECO:0007669"/>
    <property type="project" value="InterPro"/>
</dbReference>
<dbReference type="AlphaFoldDB" id="A0A3L5TTV1"/>
<dbReference type="InterPro" id="IPR011029">
    <property type="entry name" value="DEATH-like_dom_sf"/>
</dbReference>
<evidence type="ECO:0000313" key="3">
    <source>
        <dbReference type="EMBL" id="OPL33322.1"/>
    </source>
</evidence>
<dbReference type="CDD" id="cd01671">
    <property type="entry name" value="CARD"/>
    <property type="match status" value="1"/>
</dbReference>
<sequence>MATNITKEEDNFLRIVYLNYRVGTTALRRYFDNVHPNLPSDLSSPTNMSILSNLHKPPRGKRRILYQEQWDILYPPSGSQLVSSADLDVTLMVCLLRNLPPQVSQPPNGFDVLPQSSDLSPGDHIARIKCYKNFIVSHSKDGKLPDNDFNAIWIDMEKAILGLGNQQDVVDATYAKTNILDYKALQEQVNHSDNIQQNRKRLNEQKFELAEHSGKIAKLETTLNKHLAKVGDISEKAETACKIAKLETTAENLDKGVFNEFKDKLVYSTVLDKEVLDYLISKCILLLDDREDINRCTDQTSRNQNLLELLSHRPYNTFGILVEAMKESDQKCHTLLLVNMEAKVSENVVTLPQVPHKDEIP</sequence>
<keyword evidence="1" id="KW-0175">Coiled coil</keyword>
<proteinExistence type="predicted"/>
<evidence type="ECO:0000259" key="2">
    <source>
        <dbReference type="PROSITE" id="PS50209"/>
    </source>
</evidence>
<dbReference type="InterPro" id="IPR001315">
    <property type="entry name" value="CARD"/>
</dbReference>
<evidence type="ECO:0000256" key="1">
    <source>
        <dbReference type="SAM" id="Coils"/>
    </source>
</evidence>
<organism evidence="3 4">
    <name type="scientific">Mytilus galloprovincialis</name>
    <name type="common">Mediterranean mussel</name>
    <dbReference type="NCBI Taxonomy" id="29158"/>
    <lineage>
        <taxon>Eukaryota</taxon>
        <taxon>Metazoa</taxon>
        <taxon>Spiralia</taxon>
        <taxon>Lophotrochozoa</taxon>
        <taxon>Mollusca</taxon>
        <taxon>Bivalvia</taxon>
        <taxon>Autobranchia</taxon>
        <taxon>Pteriomorphia</taxon>
        <taxon>Mytilida</taxon>
        <taxon>Mytiloidea</taxon>
        <taxon>Mytilidae</taxon>
        <taxon>Mytilinae</taxon>
        <taxon>Mytilus</taxon>
    </lineage>
</organism>
<dbReference type="InterPro" id="IPR041249">
    <property type="entry name" value="HEPN_DZIP3"/>
</dbReference>
<dbReference type="Gene3D" id="1.10.533.10">
    <property type="entry name" value="Death Domain, Fas"/>
    <property type="match status" value="1"/>
</dbReference>
<dbReference type="Pfam" id="PF18738">
    <property type="entry name" value="HEPN_DZIP3"/>
    <property type="match status" value="1"/>
</dbReference>
<evidence type="ECO:0000313" key="4">
    <source>
        <dbReference type="Proteomes" id="UP000266721"/>
    </source>
</evidence>
<gene>
    <name evidence="3" type="ORF">AM593_07388</name>
</gene>
<dbReference type="SUPFAM" id="SSF47986">
    <property type="entry name" value="DEATH domain"/>
    <property type="match status" value="1"/>
</dbReference>
<feature type="coiled-coil region" evidence="1">
    <location>
        <begin position="185"/>
        <end position="229"/>
    </location>
</feature>
<feature type="non-terminal residue" evidence="3">
    <location>
        <position position="361"/>
    </location>
</feature>
<feature type="non-terminal residue" evidence="3">
    <location>
        <position position="1"/>
    </location>
</feature>
<name>A0A3L5TTV1_MYTGA</name>
<dbReference type="Pfam" id="PF00619">
    <property type="entry name" value="CARD"/>
    <property type="match status" value="1"/>
</dbReference>
<keyword evidence="4" id="KW-1185">Reference proteome</keyword>
<reference evidence="3 4" key="1">
    <citation type="journal article" date="2016" name="PLoS ONE">
        <title>A First Insight into the Genome of the Filter-Feeder Mussel Mytilus galloprovincialis.</title>
        <authorList>
            <person name="Murgarella M."/>
            <person name="Puiu D."/>
            <person name="Novoa B."/>
            <person name="Figueras A."/>
            <person name="Posada D."/>
            <person name="Canchaya C."/>
        </authorList>
    </citation>
    <scope>NUCLEOTIDE SEQUENCE [LARGE SCALE GENOMIC DNA]</scope>
    <source>
        <tissue evidence="3">Muscle</tissue>
    </source>
</reference>
<accession>A0A3L5TTV1</accession>
<feature type="domain" description="CARD" evidence="2">
    <location>
        <begin position="250"/>
        <end position="340"/>
    </location>
</feature>
<protein>
    <recommendedName>
        <fullName evidence="2">CARD domain-containing protein</fullName>
    </recommendedName>
</protein>